<comment type="similarity">
    <text evidence="1">Belongs to the universal stress protein A family.</text>
</comment>
<dbReference type="InterPro" id="IPR006016">
    <property type="entry name" value="UspA"/>
</dbReference>
<sequence>MSTSTSPFHAAPALQRVLIAVDGSTASAHALAYAKAFLPSNAAVHIISVAENPRTLVPLGSKTMAFLESARAELLGDASDTVSRAKAAMDRGDLVVDTEVIDLATRGGDVVDALADSAQAWQADLLIVGTRQHHGLLGWIEGTVSGPLGKLVGCPLLIVPDGFASVAEHLPRRMVFAVDGSAIAFHALRTGLKFSRPDTECRAIYVLDRPTSLGDFVPVETLEGALISEGNHVLKKAMTLLDGPPAGRAQSQLIRTDRTGADVPHLIVQDALEWHADLIVLGTHGRRGVTGWLVGSVAGRVARIAKTPVLLVSAPHA</sequence>
<dbReference type="PANTHER" id="PTHR46268">
    <property type="entry name" value="STRESS RESPONSE PROTEIN NHAX"/>
    <property type="match status" value="1"/>
</dbReference>
<dbReference type="PANTHER" id="PTHR46268:SF6">
    <property type="entry name" value="UNIVERSAL STRESS PROTEIN UP12"/>
    <property type="match status" value="1"/>
</dbReference>
<organism evidence="3">
    <name type="scientific">Burkholderia cenocepacia</name>
    <dbReference type="NCBI Taxonomy" id="95486"/>
    <lineage>
        <taxon>Bacteria</taxon>
        <taxon>Pseudomonadati</taxon>
        <taxon>Pseudomonadota</taxon>
        <taxon>Betaproteobacteria</taxon>
        <taxon>Burkholderiales</taxon>
        <taxon>Burkholderiaceae</taxon>
        <taxon>Burkholderia</taxon>
        <taxon>Burkholderia cepacia complex</taxon>
    </lineage>
</organism>
<dbReference type="Gene3D" id="3.40.50.620">
    <property type="entry name" value="HUPs"/>
    <property type="match status" value="2"/>
</dbReference>
<dbReference type="PRINTS" id="PR01438">
    <property type="entry name" value="UNVRSLSTRESS"/>
</dbReference>
<evidence type="ECO:0000313" key="3">
    <source>
        <dbReference type="EMBL" id="KEA54791.1"/>
    </source>
</evidence>
<dbReference type="EMBL" id="JJOA01000083">
    <property type="protein sequence ID" value="KEA54791.1"/>
    <property type="molecule type" value="Genomic_DNA"/>
</dbReference>
<evidence type="ECO:0000259" key="2">
    <source>
        <dbReference type="Pfam" id="PF00582"/>
    </source>
</evidence>
<name>A0A071ME94_9BURK</name>
<dbReference type="SUPFAM" id="SSF52402">
    <property type="entry name" value="Adenine nucleotide alpha hydrolases-like"/>
    <property type="match status" value="2"/>
</dbReference>
<comment type="caution">
    <text evidence="3">The sequence shown here is derived from an EMBL/GenBank/DDBJ whole genome shotgun (WGS) entry which is preliminary data.</text>
</comment>
<dbReference type="InterPro" id="IPR006015">
    <property type="entry name" value="Universal_stress_UspA"/>
</dbReference>
<gene>
    <name evidence="3" type="ORF">DT99_36605</name>
</gene>
<dbReference type="CDD" id="cd00293">
    <property type="entry name" value="USP-like"/>
    <property type="match status" value="2"/>
</dbReference>
<protein>
    <submittedName>
        <fullName evidence="3">Universal stress protein UspA</fullName>
    </submittedName>
</protein>
<proteinExistence type="inferred from homology"/>
<feature type="domain" description="UspA" evidence="2">
    <location>
        <begin position="172"/>
        <end position="312"/>
    </location>
</feature>
<dbReference type="InterPro" id="IPR014729">
    <property type="entry name" value="Rossmann-like_a/b/a_fold"/>
</dbReference>
<accession>A0A071ME94</accession>
<feature type="domain" description="UspA" evidence="2">
    <location>
        <begin position="15"/>
        <end position="160"/>
    </location>
</feature>
<reference evidence="3" key="1">
    <citation type="submission" date="2014-04" db="EMBL/GenBank/DDBJ databases">
        <title>In planta biocontrol of soil-borne Fusarium wilt of banana through a plant endophytic bacterium, Burkholderia cenocepacia 869T2.</title>
        <authorList>
            <person name="Ho Y.-N."/>
            <person name="Chiang H.-M."/>
            <person name="Chao C.-P."/>
            <person name="Su C.-C."/>
            <person name="Hsu H.-F."/>
            <person name="Guo C.-T."/>
            <person name="Hsieh J.-L."/>
            <person name="Huang C.-C."/>
        </authorList>
    </citation>
    <scope>NUCLEOTIDE SEQUENCE [LARGE SCALE GENOMIC DNA]</scope>
    <source>
        <strain evidence="3">869T2</strain>
    </source>
</reference>
<evidence type="ECO:0000256" key="1">
    <source>
        <dbReference type="ARBA" id="ARBA00008791"/>
    </source>
</evidence>
<dbReference type="AlphaFoldDB" id="A0A071ME94"/>
<dbReference type="Pfam" id="PF00582">
    <property type="entry name" value="Usp"/>
    <property type="match status" value="2"/>
</dbReference>
<dbReference type="OrthoDB" id="8547832at2"/>